<evidence type="ECO:0000259" key="27">
    <source>
        <dbReference type="PROSITE" id="PS51068"/>
    </source>
</evidence>
<dbReference type="GO" id="GO:0019104">
    <property type="term" value="F:DNA N-glycosylase activity"/>
    <property type="evidence" value="ECO:0007669"/>
    <property type="project" value="InterPro"/>
</dbReference>
<dbReference type="PROSITE" id="PS01358">
    <property type="entry name" value="ZF_RANBP2_1"/>
    <property type="match status" value="1"/>
</dbReference>
<evidence type="ECO:0000256" key="11">
    <source>
        <dbReference type="ARBA" id="ARBA00022833"/>
    </source>
</evidence>
<dbReference type="GO" id="GO:0140078">
    <property type="term" value="F:class I DNA-(apurinic or apyrimidinic site) endonuclease activity"/>
    <property type="evidence" value="ECO:0007669"/>
    <property type="project" value="UniProtKB-EC"/>
</dbReference>
<keyword evidence="16" id="KW-0511">Multifunctional enzyme</keyword>
<evidence type="ECO:0000256" key="20">
    <source>
        <dbReference type="ARBA" id="ARBA00081871"/>
    </source>
</evidence>
<sequence length="603" mass="66386">MKARAFNGGRACASSNPSAVARFSLPGVNRVRRRAPGLLKMVEGPGCALNGEKLRARVRKGQTVVDVREAGPATPTNNNRGSFQIFSGCSFTGVETLGKELFLYFGQRALRIHFGMNGSMRINPTDQTGSPPSLVVQLADDTVYFYDSTVEIRVTEDCEQRAREMRGLDVCSAKFSFPRAEEAVSRQGGRMLCDVLLDQAVLPGVGNIIKNEALFDSGLHPAVKVEWLTAEQVRHLVKMTRDFTLLFYKCRKSGAALHKHYKVYRRPRCGQCGGNITACRLGVNSRMTYFCRHCQSGDPSQVNIGKLPSRNSLISWAYHGDTSNSDLVAKREEEEWACNLCTLINRPISKSCEACLTPRPKVATEPDPAPPSSSLIRYPCQSFSRPQRELKLNRRAAFGAATLVITDLSTKPADMSSPPSSAGCHLNSLAVDNRRHGSQEKKGRNDSTKEGRAASKRDPPDSCDRPHKKMRLDRGGVFGSPARADAVPPTAAQGTAASSPSVPRCASHRRPCLLRVVNKDGENRGRQFYACSLPREKQCKFFQWADLHFPACNHGRRCLMRTVLKLGPNNGRNFYVCPLKQGKQCGFFLWAEHGPGLGILPGC</sequence>
<dbReference type="Ensembl" id="ENSDCDT00010039867.1">
    <property type="protein sequence ID" value="ENSDCDP00010032144.1"/>
    <property type="gene ID" value="ENSDCDG00010020576.1"/>
</dbReference>
<dbReference type="Pfam" id="PF06839">
    <property type="entry name" value="Zn_ribbon_GRF"/>
    <property type="match status" value="2"/>
</dbReference>
<dbReference type="SUPFAM" id="SSF81624">
    <property type="entry name" value="N-terminal domain of MutM-like DNA repair proteins"/>
    <property type="match status" value="1"/>
</dbReference>
<keyword evidence="8" id="KW-0227">DNA damage</keyword>
<feature type="region of interest" description="Disordered" evidence="24">
    <location>
        <begin position="361"/>
        <end position="380"/>
    </location>
</feature>
<keyword evidence="17" id="KW-0326">Glycosidase</keyword>
<accession>A0AAY4CHN9</accession>
<evidence type="ECO:0000256" key="23">
    <source>
        <dbReference type="PROSITE-ProRule" id="PRU00322"/>
    </source>
</evidence>
<comment type="subcellular location">
    <subcellularLocation>
        <location evidence="2">Chromosome</location>
    </subcellularLocation>
    <subcellularLocation>
        <location evidence="1">Nucleus</location>
    </subcellularLocation>
</comment>
<dbReference type="Gene3D" id="3.20.190.10">
    <property type="entry name" value="MutM-like, N-terminal"/>
    <property type="match status" value="1"/>
</dbReference>
<dbReference type="SUPFAM" id="SSF90209">
    <property type="entry name" value="Ran binding protein zinc finger-like"/>
    <property type="match status" value="1"/>
</dbReference>
<evidence type="ECO:0000256" key="22">
    <source>
        <dbReference type="ARBA" id="ARBA00083341"/>
    </source>
</evidence>
<evidence type="ECO:0000256" key="18">
    <source>
        <dbReference type="ARBA" id="ARBA00044632"/>
    </source>
</evidence>
<dbReference type="PROSITE" id="PS51999">
    <property type="entry name" value="ZF_GRF"/>
    <property type="match status" value="2"/>
</dbReference>
<keyword evidence="13" id="KW-0234">DNA repair</keyword>
<dbReference type="InterPro" id="IPR001876">
    <property type="entry name" value="Znf_RanBP2"/>
</dbReference>
<evidence type="ECO:0000256" key="14">
    <source>
        <dbReference type="ARBA" id="ARBA00023239"/>
    </source>
</evidence>
<feature type="compositionally biased region" description="Polar residues" evidence="24">
    <location>
        <begin position="492"/>
        <end position="501"/>
    </location>
</feature>
<dbReference type="SMART" id="SM01232">
    <property type="entry name" value="H2TH"/>
    <property type="match status" value="1"/>
</dbReference>
<keyword evidence="6" id="KW-0479">Metal-binding</keyword>
<name>A0AAY4CHN9_9TELE</name>
<reference evidence="29" key="2">
    <citation type="submission" date="2025-08" db="UniProtKB">
        <authorList>
            <consortium name="Ensembl"/>
        </authorList>
    </citation>
    <scope>IDENTIFICATION</scope>
</reference>
<evidence type="ECO:0000256" key="16">
    <source>
        <dbReference type="ARBA" id="ARBA00023268"/>
    </source>
</evidence>
<evidence type="ECO:0000256" key="4">
    <source>
        <dbReference type="ARBA" id="ARBA00012720"/>
    </source>
</evidence>
<keyword evidence="30" id="KW-1185">Reference proteome</keyword>
<evidence type="ECO:0000313" key="30">
    <source>
        <dbReference type="Proteomes" id="UP000694580"/>
    </source>
</evidence>
<keyword evidence="12" id="KW-0238">DNA-binding</keyword>
<dbReference type="GO" id="GO:0008270">
    <property type="term" value="F:zinc ion binding"/>
    <property type="evidence" value="ECO:0007669"/>
    <property type="project" value="UniProtKB-KW"/>
</dbReference>
<dbReference type="PANTHER" id="PTHR22993">
    <property type="entry name" value="FORMAMIDOPYRIMIDINE-DNA GLYCOSYLASE"/>
    <property type="match status" value="1"/>
</dbReference>
<dbReference type="PROSITE" id="PS51066">
    <property type="entry name" value="ZF_FPG_2"/>
    <property type="match status" value="1"/>
</dbReference>
<dbReference type="Pfam" id="PF01149">
    <property type="entry name" value="Fapy_DNA_glyco"/>
    <property type="match status" value="1"/>
</dbReference>
<feature type="domain" description="GRF-type" evidence="28">
    <location>
        <begin position="505"/>
        <end position="548"/>
    </location>
</feature>
<evidence type="ECO:0000256" key="17">
    <source>
        <dbReference type="ARBA" id="ARBA00023295"/>
    </source>
</evidence>
<dbReference type="SMART" id="SM00547">
    <property type="entry name" value="ZnF_RBZ"/>
    <property type="match status" value="1"/>
</dbReference>
<dbReference type="InterPro" id="IPR000214">
    <property type="entry name" value="Znf_DNA_glyclase/AP_lyase"/>
</dbReference>
<dbReference type="PROSITE" id="PS50199">
    <property type="entry name" value="ZF_RANBP2_2"/>
    <property type="match status" value="1"/>
</dbReference>
<feature type="region of interest" description="Disordered" evidence="24">
    <location>
        <begin position="410"/>
        <end position="502"/>
    </location>
</feature>
<evidence type="ECO:0000256" key="2">
    <source>
        <dbReference type="ARBA" id="ARBA00004286"/>
    </source>
</evidence>
<evidence type="ECO:0000256" key="3">
    <source>
        <dbReference type="ARBA" id="ARBA00009409"/>
    </source>
</evidence>
<dbReference type="PROSITE" id="PS01242">
    <property type="entry name" value="ZF_FPG_1"/>
    <property type="match status" value="1"/>
</dbReference>
<dbReference type="FunFam" id="1.10.8.50:FF:000008">
    <property type="entry name" value="Nei-like DNA glycosylase 3"/>
    <property type="match status" value="1"/>
</dbReference>
<dbReference type="SUPFAM" id="SSF46946">
    <property type="entry name" value="S13-like H2TH domain"/>
    <property type="match status" value="1"/>
</dbReference>
<evidence type="ECO:0000256" key="24">
    <source>
        <dbReference type="SAM" id="MobiDB-lite"/>
    </source>
</evidence>
<dbReference type="InterPro" id="IPR015886">
    <property type="entry name" value="H2TH_FPG"/>
</dbReference>
<dbReference type="Proteomes" id="UP000694580">
    <property type="component" value="Chromosome 18"/>
</dbReference>
<feature type="domain" description="GRF-type" evidence="28">
    <location>
        <begin position="552"/>
        <end position="594"/>
    </location>
</feature>
<comment type="catalytic activity">
    <reaction evidence="18">
        <text>2'-deoxyribonucleotide-(2'-deoxyribose 5'-phosphate)-2'-deoxyribonucleotide-DNA = a 3'-end 2'-deoxyribonucleotide-(2,3-dehydro-2,3-deoxyribose 5'-phosphate)-DNA + a 5'-end 5'-phospho-2'-deoxyribonucleoside-DNA + H(+)</text>
        <dbReference type="Rhea" id="RHEA:66592"/>
        <dbReference type="Rhea" id="RHEA-COMP:13180"/>
        <dbReference type="Rhea" id="RHEA-COMP:16897"/>
        <dbReference type="Rhea" id="RHEA-COMP:17067"/>
        <dbReference type="ChEBI" id="CHEBI:15378"/>
        <dbReference type="ChEBI" id="CHEBI:136412"/>
        <dbReference type="ChEBI" id="CHEBI:157695"/>
        <dbReference type="ChEBI" id="CHEBI:167181"/>
        <dbReference type="EC" id="4.2.99.18"/>
    </reaction>
</comment>
<evidence type="ECO:0000256" key="13">
    <source>
        <dbReference type="ARBA" id="ARBA00023204"/>
    </source>
</evidence>
<evidence type="ECO:0000256" key="8">
    <source>
        <dbReference type="ARBA" id="ARBA00022763"/>
    </source>
</evidence>
<protein>
    <recommendedName>
        <fullName evidence="19">Endonuclease 8-like 3</fullName>
        <ecNumber evidence="4">4.2.99.18</ecNumber>
    </recommendedName>
    <alternativeName>
        <fullName evidence="20">DNA glycosylase/AP lyase Neil3</fullName>
    </alternativeName>
    <alternativeName>
        <fullName evidence="22">Endonuclease VIII-like 3</fullName>
    </alternativeName>
    <alternativeName>
        <fullName evidence="21">Nei-like protein 3</fullName>
    </alternativeName>
</protein>
<dbReference type="AlphaFoldDB" id="A0AAY4CHN9"/>
<organism evidence="29 30">
    <name type="scientific">Denticeps clupeoides</name>
    <name type="common">denticle herring</name>
    <dbReference type="NCBI Taxonomy" id="299321"/>
    <lineage>
        <taxon>Eukaryota</taxon>
        <taxon>Metazoa</taxon>
        <taxon>Chordata</taxon>
        <taxon>Craniata</taxon>
        <taxon>Vertebrata</taxon>
        <taxon>Euteleostomi</taxon>
        <taxon>Actinopterygii</taxon>
        <taxon>Neopterygii</taxon>
        <taxon>Teleostei</taxon>
        <taxon>Clupei</taxon>
        <taxon>Clupeiformes</taxon>
        <taxon>Denticipitoidei</taxon>
        <taxon>Denticipitidae</taxon>
        <taxon>Denticeps</taxon>
    </lineage>
</organism>
<dbReference type="GO" id="GO:0003684">
    <property type="term" value="F:damaged DNA binding"/>
    <property type="evidence" value="ECO:0007669"/>
    <property type="project" value="InterPro"/>
</dbReference>
<reference evidence="29" key="3">
    <citation type="submission" date="2025-09" db="UniProtKB">
        <authorList>
            <consortium name="Ensembl"/>
        </authorList>
    </citation>
    <scope>IDENTIFICATION</scope>
</reference>
<keyword evidence="14" id="KW-0456">Lyase</keyword>
<keyword evidence="9 23" id="KW-0863">Zinc-finger</keyword>
<evidence type="ECO:0000259" key="25">
    <source>
        <dbReference type="PROSITE" id="PS50199"/>
    </source>
</evidence>
<dbReference type="GeneTree" id="ENSGT00940000153230"/>
<comment type="similarity">
    <text evidence="3">Belongs to the FPG family.</text>
</comment>
<dbReference type="InterPro" id="IPR035937">
    <property type="entry name" value="FPG_N"/>
</dbReference>
<evidence type="ECO:0000256" key="1">
    <source>
        <dbReference type="ARBA" id="ARBA00004123"/>
    </source>
</evidence>
<dbReference type="Gene3D" id="2.30.30.380">
    <property type="entry name" value="Zn-finger domain of Sec23/24"/>
    <property type="match status" value="1"/>
</dbReference>
<dbReference type="EC" id="4.2.99.18" evidence="4"/>
<dbReference type="Pfam" id="PF06831">
    <property type="entry name" value="H2TH"/>
    <property type="match status" value="1"/>
</dbReference>
<dbReference type="InterPro" id="IPR012319">
    <property type="entry name" value="FPG_cat"/>
</dbReference>
<dbReference type="SMART" id="SM00898">
    <property type="entry name" value="Fapy_DNA_glyco"/>
    <property type="match status" value="1"/>
</dbReference>
<dbReference type="PANTHER" id="PTHR22993:SF10">
    <property type="entry name" value="ENDONUCLEASE 8-LIKE 3"/>
    <property type="match status" value="1"/>
</dbReference>
<dbReference type="InterPro" id="IPR010666">
    <property type="entry name" value="Znf_GRF"/>
</dbReference>
<feature type="compositionally biased region" description="Basic and acidic residues" evidence="24">
    <location>
        <begin position="432"/>
        <end position="465"/>
    </location>
</feature>
<evidence type="ECO:0000256" key="12">
    <source>
        <dbReference type="ARBA" id="ARBA00023125"/>
    </source>
</evidence>
<dbReference type="GO" id="GO:0006284">
    <property type="term" value="P:base-excision repair"/>
    <property type="evidence" value="ECO:0007669"/>
    <property type="project" value="InterPro"/>
</dbReference>
<dbReference type="InterPro" id="IPR015887">
    <property type="entry name" value="DNA_glyclase_Znf_dom_DNA_BS"/>
</dbReference>
<keyword evidence="11" id="KW-0862">Zinc</keyword>
<feature type="domain" description="FPG-type" evidence="26">
    <location>
        <begin position="262"/>
        <end position="296"/>
    </location>
</feature>
<dbReference type="CDD" id="cd08969">
    <property type="entry name" value="MeNeil3_N"/>
    <property type="match status" value="1"/>
</dbReference>
<evidence type="ECO:0000259" key="26">
    <source>
        <dbReference type="PROSITE" id="PS51066"/>
    </source>
</evidence>
<dbReference type="InterPro" id="IPR010979">
    <property type="entry name" value="Ribosomal_uS13-like_H2TH"/>
</dbReference>
<gene>
    <name evidence="29" type="primary">NEIL3</name>
</gene>
<evidence type="ECO:0000256" key="15">
    <source>
        <dbReference type="ARBA" id="ARBA00023242"/>
    </source>
</evidence>
<evidence type="ECO:0000256" key="21">
    <source>
        <dbReference type="ARBA" id="ARBA00082922"/>
    </source>
</evidence>
<keyword evidence="15" id="KW-0539">Nucleus</keyword>
<keyword evidence="10" id="KW-0378">Hydrolase</keyword>
<evidence type="ECO:0000256" key="6">
    <source>
        <dbReference type="ARBA" id="ARBA00022723"/>
    </source>
</evidence>
<proteinExistence type="inferred from homology"/>
<evidence type="ECO:0000256" key="9">
    <source>
        <dbReference type="ARBA" id="ARBA00022771"/>
    </source>
</evidence>
<evidence type="ECO:0000256" key="10">
    <source>
        <dbReference type="ARBA" id="ARBA00022801"/>
    </source>
</evidence>
<evidence type="ECO:0000256" key="19">
    <source>
        <dbReference type="ARBA" id="ARBA00073168"/>
    </source>
</evidence>
<evidence type="ECO:0000259" key="28">
    <source>
        <dbReference type="PROSITE" id="PS51999"/>
    </source>
</evidence>
<dbReference type="InterPro" id="IPR036443">
    <property type="entry name" value="Znf_RanBP2_sf"/>
</dbReference>
<evidence type="ECO:0000256" key="5">
    <source>
        <dbReference type="ARBA" id="ARBA00022454"/>
    </source>
</evidence>
<evidence type="ECO:0000256" key="7">
    <source>
        <dbReference type="ARBA" id="ARBA00022737"/>
    </source>
</evidence>
<evidence type="ECO:0000313" key="29">
    <source>
        <dbReference type="Ensembl" id="ENSDCDP00010032144.1"/>
    </source>
</evidence>
<keyword evidence="7" id="KW-0677">Repeat</keyword>
<dbReference type="GO" id="GO:0005694">
    <property type="term" value="C:chromosome"/>
    <property type="evidence" value="ECO:0007669"/>
    <property type="project" value="UniProtKB-SubCell"/>
</dbReference>
<reference evidence="29 30" key="1">
    <citation type="submission" date="2020-06" db="EMBL/GenBank/DDBJ databases">
        <authorList>
            <consortium name="Wellcome Sanger Institute Data Sharing"/>
        </authorList>
    </citation>
    <scope>NUCLEOTIDE SEQUENCE [LARGE SCALE GENOMIC DNA]</scope>
</reference>
<dbReference type="Gene3D" id="1.10.8.50">
    <property type="match status" value="1"/>
</dbReference>
<dbReference type="PROSITE" id="PS51068">
    <property type="entry name" value="FPG_CAT"/>
    <property type="match status" value="1"/>
</dbReference>
<keyword evidence="5" id="KW-0158">Chromosome</keyword>
<dbReference type="GO" id="GO:0005654">
    <property type="term" value="C:nucleoplasm"/>
    <property type="evidence" value="ECO:0007669"/>
    <property type="project" value="UniProtKB-ARBA"/>
</dbReference>
<feature type="domain" description="Formamidopyrimidine-DNA glycosylase catalytic" evidence="27">
    <location>
        <begin position="42"/>
        <end position="145"/>
    </location>
</feature>
<feature type="domain" description="RanBP2-type" evidence="25">
    <location>
        <begin position="331"/>
        <end position="361"/>
    </location>
</feature>